<evidence type="ECO:0008006" key="3">
    <source>
        <dbReference type="Google" id="ProtNLM"/>
    </source>
</evidence>
<dbReference type="AlphaFoldDB" id="A0A4Q2DF58"/>
<reference evidence="1 2" key="1">
    <citation type="submission" date="2019-01" db="EMBL/GenBank/DDBJ databases">
        <title>Draft genome sequence of Psathyrella aberdarensis IHI B618.</title>
        <authorList>
            <person name="Buettner E."/>
            <person name="Kellner H."/>
        </authorList>
    </citation>
    <scope>NUCLEOTIDE SEQUENCE [LARGE SCALE GENOMIC DNA]</scope>
    <source>
        <strain evidence="1 2">IHI B618</strain>
    </source>
</reference>
<evidence type="ECO:0000313" key="2">
    <source>
        <dbReference type="Proteomes" id="UP000290288"/>
    </source>
</evidence>
<gene>
    <name evidence="1" type="ORF">EST38_g7478</name>
</gene>
<dbReference type="EMBL" id="SDEE01000270">
    <property type="protein sequence ID" value="RXW18383.1"/>
    <property type="molecule type" value="Genomic_DNA"/>
</dbReference>
<dbReference type="STRING" id="2316362.A0A4Q2DF58"/>
<dbReference type="OrthoDB" id="3365698at2759"/>
<comment type="caution">
    <text evidence="1">The sequence shown here is derived from an EMBL/GenBank/DDBJ whole genome shotgun (WGS) entry which is preliminary data.</text>
</comment>
<accession>A0A4Q2DF58</accession>
<protein>
    <recommendedName>
        <fullName evidence="3">F-box domain-containing protein</fullName>
    </recommendedName>
</protein>
<sequence length="424" mass="48449">MLRNVEVFTTPFTGATLTVVLPFSQLENFKLISGPDTCCEDLLTSRPPHLRLLDIASSTAGYPSLSKSLPVSLFPNLNHLKLFATEQTLSIFHILDILVLPALSTLQINGQFGFDSARPLFGKILLLIQRSGCSMMNLTVSAPLDTQQEEFYETLKLSPGIQHLEVPHIGAQGLRELVLDTGDVPPSGRHQLIPNLRVLKLCWYGSDPSNPTTGEIEFTALREMVVSRTTGGRMSLKQVHFAGYHNSNQNPQLDAQWNPTAMNPEVTLAALAWSFEKSLIHFYEYHFWRYSDDPFERFEYEHDRADANLHEKLDQEMRNLENVDLSDHADTLVLARRNIPYLLHKVSQMGEGTVPGDDRFAFRVRAGEVCRKWKPFILRDARAAWYIWRCVNVKIRHFVLLCRPVYEDEEDTWKDITIVSYYDL</sequence>
<name>A0A4Q2DF58_9AGAR</name>
<evidence type="ECO:0000313" key="1">
    <source>
        <dbReference type="EMBL" id="RXW18383.1"/>
    </source>
</evidence>
<keyword evidence="2" id="KW-1185">Reference proteome</keyword>
<organism evidence="1 2">
    <name type="scientific">Candolleomyces aberdarensis</name>
    <dbReference type="NCBI Taxonomy" id="2316362"/>
    <lineage>
        <taxon>Eukaryota</taxon>
        <taxon>Fungi</taxon>
        <taxon>Dikarya</taxon>
        <taxon>Basidiomycota</taxon>
        <taxon>Agaricomycotina</taxon>
        <taxon>Agaricomycetes</taxon>
        <taxon>Agaricomycetidae</taxon>
        <taxon>Agaricales</taxon>
        <taxon>Agaricineae</taxon>
        <taxon>Psathyrellaceae</taxon>
        <taxon>Candolleomyces</taxon>
    </lineage>
</organism>
<proteinExistence type="predicted"/>
<dbReference type="Proteomes" id="UP000290288">
    <property type="component" value="Unassembled WGS sequence"/>
</dbReference>